<proteinExistence type="predicted"/>
<dbReference type="InterPro" id="IPR052901">
    <property type="entry name" value="Bact_TGase-like"/>
</dbReference>
<dbReference type="Proteomes" id="UP001236258">
    <property type="component" value="Unassembled WGS sequence"/>
</dbReference>
<comment type="caution">
    <text evidence="3">The sequence shown here is derived from an EMBL/GenBank/DDBJ whole genome shotgun (WGS) entry which is preliminary data.</text>
</comment>
<dbReference type="SMART" id="SM00460">
    <property type="entry name" value="TGc"/>
    <property type="match status" value="1"/>
</dbReference>
<feature type="transmembrane region" description="Helical" evidence="1">
    <location>
        <begin position="49"/>
        <end position="70"/>
    </location>
</feature>
<dbReference type="InterPro" id="IPR002931">
    <property type="entry name" value="Transglutaminase-like"/>
</dbReference>
<evidence type="ECO:0000256" key="1">
    <source>
        <dbReference type="SAM" id="Phobius"/>
    </source>
</evidence>
<evidence type="ECO:0000259" key="2">
    <source>
        <dbReference type="SMART" id="SM00460"/>
    </source>
</evidence>
<keyword evidence="1" id="KW-1133">Transmembrane helix</keyword>
<keyword evidence="1" id="KW-0472">Membrane</keyword>
<dbReference type="RefSeq" id="WP_305944780.1">
    <property type="nucleotide sequence ID" value="NZ_JAUZVY010000002.1"/>
</dbReference>
<dbReference type="Gene3D" id="3.10.620.30">
    <property type="match status" value="1"/>
</dbReference>
<feature type="domain" description="Transglutaminase-like" evidence="2">
    <location>
        <begin position="391"/>
        <end position="461"/>
    </location>
</feature>
<feature type="transmembrane region" description="Helical" evidence="1">
    <location>
        <begin position="7"/>
        <end position="29"/>
    </location>
</feature>
<dbReference type="Pfam" id="PF11992">
    <property type="entry name" value="TgpA_N"/>
    <property type="match status" value="1"/>
</dbReference>
<keyword evidence="1" id="KW-0812">Transmembrane</keyword>
<dbReference type="PANTHER" id="PTHR42736:SF1">
    <property type="entry name" value="PROTEIN-GLUTAMINE GAMMA-GLUTAMYLTRANSFERASE"/>
    <property type="match status" value="1"/>
</dbReference>
<organism evidence="3 4">
    <name type="scientific">Alkalimonas delamerensis</name>
    <dbReference type="NCBI Taxonomy" id="265981"/>
    <lineage>
        <taxon>Bacteria</taxon>
        <taxon>Pseudomonadati</taxon>
        <taxon>Pseudomonadota</taxon>
        <taxon>Gammaproteobacteria</taxon>
        <taxon>Alkalimonas</taxon>
    </lineage>
</organism>
<feature type="transmembrane region" description="Helical" evidence="1">
    <location>
        <begin position="535"/>
        <end position="556"/>
    </location>
</feature>
<feature type="transmembrane region" description="Helical" evidence="1">
    <location>
        <begin position="107"/>
        <end position="139"/>
    </location>
</feature>
<dbReference type="InterPro" id="IPR021878">
    <property type="entry name" value="TgpA_N"/>
</dbReference>
<sequence>MLSQQRFFLLAPALQCLLILLLLPAWQWWSLTLFLLLNLLAFLQAMDKLPVLSLRAVNLIAAAIALGFVLSLRQLGAMNFLMHILLLSALLRLLALSRQSEARQLVWVQYFVLGCCFLFHQSMTMAALIFTATAMNLLLQYLLFAERWPSTQQLKADSRFLLLLIPLWLGLFLLFPRLAPLWQLPNSQQAITGLANEIEPGTIEQLVQSNATAFRVRFDEGPPAESERYWRAKVFERFDGRRWSVHPDFHRRARAQSPAEVQSDTLSYQVIAEPSFQRSVFSLGMPLQWSAELEALPAGLLRHQRPISQRISYQLQSSLQPVAVSDNAEVHWNSMTGNHNPRSQEFADALAAQAPSPHAMAEAILQHFRHQEFYYTLRPPPLGRHSVDDFLFGSRAGFCSHYASATALLLRQAGIPARVVGGYLGGDWYPEQQYLLVRQRDAHAWVEYLVDGVWHPLDPTAAIAPERVLDGLDGALPDEDRFLLGQGFFGQLPLLGQLRLQLMHLDYYWSVWVLGFNQQRQDALWSSIKAFWQRWLYPLLAACLLLLVTSTALWLWRRWRRHQPAGLSARLLLAIPALRHKANADSYQQALVQLAAQAPEQAALLMQINQLYERSVFAEDEQAATKLIQLLKQQRKTLARLRLTAQSS</sequence>
<dbReference type="PANTHER" id="PTHR42736">
    <property type="entry name" value="PROTEIN-GLUTAMINE GAMMA-GLUTAMYLTRANSFERASE"/>
    <property type="match status" value="1"/>
</dbReference>
<gene>
    <name evidence="3" type="ORF">Q3O59_06390</name>
</gene>
<name>A0ABT9GNX2_9GAMM</name>
<dbReference type="EMBL" id="JAUZVY010000002">
    <property type="protein sequence ID" value="MDP4528658.1"/>
    <property type="molecule type" value="Genomic_DNA"/>
</dbReference>
<evidence type="ECO:0000313" key="4">
    <source>
        <dbReference type="Proteomes" id="UP001236258"/>
    </source>
</evidence>
<reference evidence="3 4" key="1">
    <citation type="submission" date="2023-08" db="EMBL/GenBank/DDBJ databases">
        <authorList>
            <person name="Joshi A."/>
            <person name="Thite S."/>
        </authorList>
    </citation>
    <scope>NUCLEOTIDE SEQUENCE [LARGE SCALE GENOMIC DNA]</scope>
    <source>
        <strain evidence="3 4">1E1</strain>
    </source>
</reference>
<protein>
    <submittedName>
        <fullName evidence="3">DUF3488 and transglutaminase-like domain-containing protein</fullName>
    </submittedName>
</protein>
<feature type="transmembrane region" description="Helical" evidence="1">
    <location>
        <begin position="77"/>
        <end position="95"/>
    </location>
</feature>
<keyword evidence="4" id="KW-1185">Reference proteome</keyword>
<feature type="transmembrane region" description="Helical" evidence="1">
    <location>
        <begin position="160"/>
        <end position="179"/>
    </location>
</feature>
<dbReference type="Pfam" id="PF01841">
    <property type="entry name" value="Transglut_core"/>
    <property type="match status" value="1"/>
</dbReference>
<accession>A0ABT9GNX2</accession>
<dbReference type="SUPFAM" id="SSF54001">
    <property type="entry name" value="Cysteine proteinases"/>
    <property type="match status" value="1"/>
</dbReference>
<evidence type="ECO:0000313" key="3">
    <source>
        <dbReference type="EMBL" id="MDP4528658.1"/>
    </source>
</evidence>
<dbReference type="InterPro" id="IPR038765">
    <property type="entry name" value="Papain-like_cys_pep_sf"/>
</dbReference>